<protein>
    <submittedName>
        <fullName evidence="1">Uncharacterized protein</fullName>
    </submittedName>
</protein>
<reference evidence="1 2" key="2">
    <citation type="journal article" date="2022" name="Mol. Ecol. Resour.">
        <title>The genomes of chicory, endive, great burdock and yacon provide insights into Asteraceae paleo-polyploidization history and plant inulin production.</title>
        <authorList>
            <person name="Fan W."/>
            <person name="Wang S."/>
            <person name="Wang H."/>
            <person name="Wang A."/>
            <person name="Jiang F."/>
            <person name="Liu H."/>
            <person name="Zhao H."/>
            <person name="Xu D."/>
            <person name="Zhang Y."/>
        </authorList>
    </citation>
    <scope>NUCLEOTIDE SEQUENCE [LARGE SCALE GENOMIC DNA]</scope>
    <source>
        <strain evidence="2">cv. Punajuju</strain>
        <tissue evidence="1">Leaves</tissue>
    </source>
</reference>
<sequence length="111" mass="12632">MPKTPVEKTKKQTLVEVDFVSIAPLVAAVNSTTRRRRQQHHSSPLTLVFLPINWPLSLGKIMVRSLHSLDLYFCHVILLLLSRIIFAPIICAIVIDLFPVHVVCSYFSILR</sequence>
<evidence type="ECO:0000313" key="2">
    <source>
        <dbReference type="Proteomes" id="UP001055811"/>
    </source>
</evidence>
<keyword evidence="2" id="KW-1185">Reference proteome</keyword>
<comment type="caution">
    <text evidence="1">The sequence shown here is derived from an EMBL/GenBank/DDBJ whole genome shotgun (WGS) entry which is preliminary data.</text>
</comment>
<evidence type="ECO:0000313" key="1">
    <source>
        <dbReference type="EMBL" id="KAI3781226.1"/>
    </source>
</evidence>
<proteinExistence type="predicted"/>
<organism evidence="1 2">
    <name type="scientific">Cichorium intybus</name>
    <name type="common">Chicory</name>
    <dbReference type="NCBI Taxonomy" id="13427"/>
    <lineage>
        <taxon>Eukaryota</taxon>
        <taxon>Viridiplantae</taxon>
        <taxon>Streptophyta</taxon>
        <taxon>Embryophyta</taxon>
        <taxon>Tracheophyta</taxon>
        <taxon>Spermatophyta</taxon>
        <taxon>Magnoliopsida</taxon>
        <taxon>eudicotyledons</taxon>
        <taxon>Gunneridae</taxon>
        <taxon>Pentapetalae</taxon>
        <taxon>asterids</taxon>
        <taxon>campanulids</taxon>
        <taxon>Asterales</taxon>
        <taxon>Asteraceae</taxon>
        <taxon>Cichorioideae</taxon>
        <taxon>Cichorieae</taxon>
        <taxon>Cichoriinae</taxon>
        <taxon>Cichorium</taxon>
    </lineage>
</organism>
<accession>A0ACB9GDZ5</accession>
<dbReference type="Proteomes" id="UP001055811">
    <property type="component" value="Linkage Group LG02"/>
</dbReference>
<reference evidence="2" key="1">
    <citation type="journal article" date="2022" name="Mol. Ecol. Resour.">
        <title>The genomes of chicory, endive, great burdock and yacon provide insights into Asteraceae palaeo-polyploidization history and plant inulin production.</title>
        <authorList>
            <person name="Fan W."/>
            <person name="Wang S."/>
            <person name="Wang H."/>
            <person name="Wang A."/>
            <person name="Jiang F."/>
            <person name="Liu H."/>
            <person name="Zhao H."/>
            <person name="Xu D."/>
            <person name="Zhang Y."/>
        </authorList>
    </citation>
    <scope>NUCLEOTIDE SEQUENCE [LARGE SCALE GENOMIC DNA]</scope>
    <source>
        <strain evidence="2">cv. Punajuju</strain>
    </source>
</reference>
<name>A0ACB9GDZ5_CICIN</name>
<dbReference type="EMBL" id="CM042010">
    <property type="protein sequence ID" value="KAI3781226.1"/>
    <property type="molecule type" value="Genomic_DNA"/>
</dbReference>
<gene>
    <name evidence="1" type="ORF">L2E82_11235</name>
</gene>